<protein>
    <submittedName>
        <fullName evidence="12">Tetratricopeptide repeat protein</fullName>
    </submittedName>
</protein>
<dbReference type="Gene3D" id="1.25.40.10">
    <property type="entry name" value="Tetratricopeptide repeat domain"/>
    <property type="match status" value="2"/>
</dbReference>
<dbReference type="InterPro" id="IPR002151">
    <property type="entry name" value="Kinesin_light"/>
</dbReference>
<comment type="subcellular location">
    <subcellularLocation>
        <location evidence="1">Cytoplasm</location>
        <location evidence="1">Cytoskeleton</location>
    </subcellularLocation>
</comment>
<dbReference type="AlphaFoldDB" id="A0A4Y9NUE7"/>
<feature type="repeat" description="TPR" evidence="10">
    <location>
        <begin position="80"/>
        <end position="113"/>
    </location>
</feature>
<dbReference type="InterPro" id="IPR011990">
    <property type="entry name" value="TPR-like_helical_dom_sf"/>
</dbReference>
<sequence>MMVFGLAARGVMTRQRLAWTAALALAITTLLATPALAQKGLAAESARLNALIGAGKYSEALPLAQAMVASLEKDNGRDLSAALNNLGQVHAGQGRDDLAEPLYKRAIALMEKSLGSDSALVAAELTNLAALYQRQGRFAEAEPLFKRALAVREKALPREHPDVGQSLNNIATLYAKQQRPADAEPLFRRALAIYQKAAGPEHPAVATVLNNIGQVERDLDRDADAEAPIRRSLAIREKVLGPEHPDVARSLNNLAGLYQHQQRFADAEPVYRRALAIRERALGPDHPDVATSTSNLADFLQATGRTADALPLAQKTLAANRAQLRVVLPILFAARQQSLLSSEKALDDALGAIQRGTQSSAAAAVNKLAVRLAAGSDRLAELVRKDQDLAAESEALDKAIIAAVSKPSAQRDLAAEQRSRARIAVIASARNGLQKTLAVEFPDYSSLANPLPLTVKDIQPLLASDEAMVIYSVVDRRSYVVAITRESVDWKEIPLGADAVAQKVTAFRRGLDVGKARDASGKSGLFDLGLANELYVALLGPVEALTKDKRNLLVVPSAALTALPFHLLVTEKPQAAIPDRLEGYRSAAWLLRRQAVSVLPSVISLKSLRAFARRDQSVKPMTGFGDPVFNPAAEGPSDRRAANGKVAARSIATIAYADFWRGAGVDRARLAQALPQLPDTADELNAVARDVGAAEADIHLGRDASETTLKRAALAQYGIIYFATHGLVAGDVKGLGEPSLALSIPDQPTELDDGLLTASEVAQLKLNADWVVLSACNTIAGDKPGAEALSGLARSFFYAGARALLVSHWAVDSEAATRLTISTFELLKNEPKIGRAEALRRAMLTFVDDTSSPRNAYPAMWGSFALIGEGEVK</sequence>
<evidence type="ECO:0000256" key="7">
    <source>
        <dbReference type="ARBA" id="ARBA00023054"/>
    </source>
</evidence>
<proteinExistence type="inferred from homology"/>
<dbReference type="GO" id="GO:0007018">
    <property type="term" value="P:microtubule-based movement"/>
    <property type="evidence" value="ECO:0007669"/>
    <property type="project" value="TreeGrafter"/>
</dbReference>
<dbReference type="SMART" id="SM00028">
    <property type="entry name" value="TPR"/>
    <property type="match status" value="6"/>
</dbReference>
<dbReference type="InterPro" id="IPR019734">
    <property type="entry name" value="TPR_rpt"/>
</dbReference>
<evidence type="ECO:0000313" key="12">
    <source>
        <dbReference type="EMBL" id="TFV70868.1"/>
    </source>
</evidence>
<keyword evidence="4" id="KW-0493">Microtubule</keyword>
<evidence type="ECO:0000256" key="10">
    <source>
        <dbReference type="PROSITE-ProRule" id="PRU00339"/>
    </source>
</evidence>
<accession>A0A4Y9NUE7</accession>
<evidence type="ECO:0000256" key="1">
    <source>
        <dbReference type="ARBA" id="ARBA00004245"/>
    </source>
</evidence>
<keyword evidence="8" id="KW-0505">Motor protein</keyword>
<keyword evidence="5" id="KW-0677">Repeat</keyword>
<gene>
    <name evidence="12" type="ORF">E4K64_28200</name>
</gene>
<keyword evidence="7" id="KW-0175">Coiled coil</keyword>
<feature type="repeat" description="TPR" evidence="10">
    <location>
        <begin position="122"/>
        <end position="155"/>
    </location>
</feature>
<evidence type="ECO:0000256" key="6">
    <source>
        <dbReference type="ARBA" id="ARBA00022803"/>
    </source>
</evidence>
<dbReference type="PROSITE" id="PS50005">
    <property type="entry name" value="TPR"/>
    <property type="match status" value="2"/>
</dbReference>
<organism evidence="12 13">
    <name type="scientific">Bradyrhizobium frederickii</name>
    <dbReference type="NCBI Taxonomy" id="2560054"/>
    <lineage>
        <taxon>Bacteria</taxon>
        <taxon>Pseudomonadati</taxon>
        <taxon>Pseudomonadota</taxon>
        <taxon>Alphaproteobacteria</taxon>
        <taxon>Hyphomicrobiales</taxon>
        <taxon>Nitrobacteraceae</taxon>
        <taxon>Bradyrhizobium</taxon>
    </lineage>
</organism>
<keyword evidence="9" id="KW-0206">Cytoskeleton</keyword>
<evidence type="ECO:0000256" key="9">
    <source>
        <dbReference type="ARBA" id="ARBA00023212"/>
    </source>
</evidence>
<evidence type="ECO:0000256" key="3">
    <source>
        <dbReference type="ARBA" id="ARBA00022490"/>
    </source>
</evidence>
<dbReference type="GO" id="GO:0005874">
    <property type="term" value="C:microtubule"/>
    <property type="evidence" value="ECO:0007669"/>
    <property type="project" value="UniProtKB-KW"/>
</dbReference>
<dbReference type="GO" id="GO:0005871">
    <property type="term" value="C:kinesin complex"/>
    <property type="evidence" value="ECO:0007669"/>
    <property type="project" value="InterPro"/>
</dbReference>
<reference evidence="12 13" key="1">
    <citation type="submission" date="2019-03" db="EMBL/GenBank/DDBJ databases">
        <title>Bradyrhizobium strains diversity.</title>
        <authorList>
            <person name="Urquiaga M.C.O."/>
            <person name="Hungria M."/>
            <person name="Delamuta J.R.M."/>
            <person name="Klepa M.S."/>
        </authorList>
    </citation>
    <scope>NUCLEOTIDE SEQUENCE [LARGE SCALE GENOMIC DNA]</scope>
    <source>
        <strain evidence="12 13">CNPSo 3426</strain>
    </source>
</reference>
<dbReference type="SUPFAM" id="SSF48452">
    <property type="entry name" value="TPR-like"/>
    <property type="match status" value="3"/>
</dbReference>
<evidence type="ECO:0000256" key="2">
    <source>
        <dbReference type="ARBA" id="ARBA00009622"/>
    </source>
</evidence>
<dbReference type="PRINTS" id="PR00381">
    <property type="entry name" value="KINESINLIGHT"/>
</dbReference>
<dbReference type="Pfam" id="PF13424">
    <property type="entry name" value="TPR_12"/>
    <property type="match status" value="3"/>
</dbReference>
<dbReference type="PANTHER" id="PTHR45783">
    <property type="entry name" value="KINESIN LIGHT CHAIN"/>
    <property type="match status" value="1"/>
</dbReference>
<dbReference type="Pfam" id="PF12770">
    <property type="entry name" value="CHAT"/>
    <property type="match status" value="1"/>
</dbReference>
<comment type="caution">
    <text evidence="12">The sequence shown here is derived from an EMBL/GenBank/DDBJ whole genome shotgun (WGS) entry which is preliminary data.</text>
</comment>
<dbReference type="EMBL" id="SPQS01000019">
    <property type="protein sequence ID" value="TFV70868.1"/>
    <property type="molecule type" value="Genomic_DNA"/>
</dbReference>
<feature type="domain" description="CHAT" evidence="11">
    <location>
        <begin position="530"/>
        <end position="869"/>
    </location>
</feature>
<evidence type="ECO:0000256" key="5">
    <source>
        <dbReference type="ARBA" id="ARBA00022737"/>
    </source>
</evidence>
<keyword evidence="3" id="KW-0963">Cytoplasm</keyword>
<keyword evidence="6 10" id="KW-0802">TPR repeat</keyword>
<name>A0A4Y9NUE7_9BRAD</name>
<comment type="similarity">
    <text evidence="2">Belongs to the kinesin light chain family.</text>
</comment>
<evidence type="ECO:0000256" key="4">
    <source>
        <dbReference type="ARBA" id="ARBA00022701"/>
    </source>
</evidence>
<dbReference type="GO" id="GO:0019894">
    <property type="term" value="F:kinesin binding"/>
    <property type="evidence" value="ECO:0007669"/>
    <property type="project" value="TreeGrafter"/>
</dbReference>
<dbReference type="GO" id="GO:0005737">
    <property type="term" value="C:cytoplasm"/>
    <property type="evidence" value="ECO:0007669"/>
    <property type="project" value="TreeGrafter"/>
</dbReference>
<evidence type="ECO:0000259" key="11">
    <source>
        <dbReference type="Pfam" id="PF12770"/>
    </source>
</evidence>
<dbReference type="InterPro" id="IPR024983">
    <property type="entry name" value="CHAT_dom"/>
</dbReference>
<evidence type="ECO:0000313" key="13">
    <source>
        <dbReference type="Proteomes" id="UP000297700"/>
    </source>
</evidence>
<dbReference type="PANTHER" id="PTHR45783:SF3">
    <property type="entry name" value="KINESIN LIGHT CHAIN"/>
    <property type="match status" value="1"/>
</dbReference>
<evidence type="ECO:0000256" key="8">
    <source>
        <dbReference type="ARBA" id="ARBA00023175"/>
    </source>
</evidence>
<dbReference type="Proteomes" id="UP000297700">
    <property type="component" value="Unassembled WGS sequence"/>
</dbReference>